<organism evidence="9 10">
    <name type="scientific">Romanomermis culicivorax</name>
    <name type="common">Nematode worm</name>
    <dbReference type="NCBI Taxonomy" id="13658"/>
    <lineage>
        <taxon>Eukaryota</taxon>
        <taxon>Metazoa</taxon>
        <taxon>Ecdysozoa</taxon>
        <taxon>Nematoda</taxon>
        <taxon>Enoplea</taxon>
        <taxon>Dorylaimia</taxon>
        <taxon>Mermithida</taxon>
        <taxon>Mermithoidea</taxon>
        <taxon>Mermithidae</taxon>
        <taxon>Romanomermis</taxon>
    </lineage>
</organism>
<keyword evidence="9" id="KW-1185">Reference proteome</keyword>
<keyword evidence="8" id="KW-0732">Signal</keyword>
<accession>A0A915HNX1</accession>
<feature type="signal peptide" evidence="8">
    <location>
        <begin position="1"/>
        <end position="22"/>
    </location>
</feature>
<reference evidence="10" key="1">
    <citation type="submission" date="2022-11" db="UniProtKB">
        <authorList>
            <consortium name="WormBaseParasite"/>
        </authorList>
    </citation>
    <scope>IDENTIFICATION</scope>
</reference>
<keyword evidence="2" id="KW-0813">Transport</keyword>
<feature type="chain" id="PRO_5037227910" evidence="8">
    <location>
        <begin position="23"/>
        <end position="74"/>
    </location>
</feature>
<name>A0A915HNX1_ROMCU</name>
<evidence type="ECO:0000256" key="8">
    <source>
        <dbReference type="SAM" id="SignalP"/>
    </source>
</evidence>
<proteinExistence type="predicted"/>
<dbReference type="InterPro" id="IPR037272">
    <property type="entry name" value="SNS_sf"/>
</dbReference>
<keyword evidence="6" id="KW-0472">Membrane</keyword>
<evidence type="ECO:0000256" key="6">
    <source>
        <dbReference type="ARBA" id="ARBA00023136"/>
    </source>
</evidence>
<evidence type="ECO:0000256" key="3">
    <source>
        <dbReference type="ARBA" id="ARBA00022692"/>
    </source>
</evidence>
<keyword evidence="7" id="KW-1015">Disulfide bond</keyword>
<dbReference type="AlphaFoldDB" id="A0A915HNX1"/>
<comment type="subcellular location">
    <subcellularLocation>
        <location evidence="1">Membrane</location>
        <topology evidence="1">Multi-pass membrane protein</topology>
    </subcellularLocation>
</comment>
<dbReference type="SUPFAM" id="SSF161070">
    <property type="entry name" value="SNF-like"/>
    <property type="match status" value="1"/>
</dbReference>
<evidence type="ECO:0000256" key="1">
    <source>
        <dbReference type="ARBA" id="ARBA00004141"/>
    </source>
</evidence>
<sequence>MSFFYNTIISWAVYFMFSSFRSVVPWKTCNNTWNTNSCTPIYTLDEMAEMNISIKDLDGNKTLGSSSSAAEFFM</sequence>
<keyword evidence="4" id="KW-0769">Symport</keyword>
<dbReference type="Pfam" id="PF00209">
    <property type="entry name" value="SNF"/>
    <property type="match status" value="1"/>
</dbReference>
<dbReference type="GO" id="GO:0098793">
    <property type="term" value="C:presynapse"/>
    <property type="evidence" value="ECO:0007669"/>
    <property type="project" value="GOC"/>
</dbReference>
<dbReference type="GO" id="GO:0043005">
    <property type="term" value="C:neuron projection"/>
    <property type="evidence" value="ECO:0007669"/>
    <property type="project" value="TreeGrafter"/>
</dbReference>
<evidence type="ECO:0000256" key="7">
    <source>
        <dbReference type="PIRSR" id="PIRSR600175-2"/>
    </source>
</evidence>
<evidence type="ECO:0000313" key="10">
    <source>
        <dbReference type="WBParaSite" id="nRc.2.0.1.t03643-RA"/>
    </source>
</evidence>
<evidence type="ECO:0000313" key="9">
    <source>
        <dbReference type="Proteomes" id="UP000887565"/>
    </source>
</evidence>
<dbReference type="GO" id="GO:0006865">
    <property type="term" value="P:amino acid transport"/>
    <property type="evidence" value="ECO:0007669"/>
    <property type="project" value="TreeGrafter"/>
</dbReference>
<keyword evidence="5" id="KW-1133">Transmembrane helix</keyword>
<evidence type="ECO:0000256" key="2">
    <source>
        <dbReference type="ARBA" id="ARBA00022448"/>
    </source>
</evidence>
<keyword evidence="3" id="KW-0812">Transmembrane</keyword>
<dbReference type="PANTHER" id="PTHR11616">
    <property type="entry name" value="SODIUM/CHLORIDE DEPENDENT TRANSPORTER"/>
    <property type="match status" value="1"/>
</dbReference>
<dbReference type="GO" id="GO:0005886">
    <property type="term" value="C:plasma membrane"/>
    <property type="evidence" value="ECO:0007669"/>
    <property type="project" value="TreeGrafter"/>
</dbReference>
<dbReference type="GO" id="GO:0051378">
    <property type="term" value="F:serotonin binding"/>
    <property type="evidence" value="ECO:0007669"/>
    <property type="project" value="TreeGrafter"/>
</dbReference>
<dbReference type="InterPro" id="IPR000175">
    <property type="entry name" value="Na/ntran_symport"/>
</dbReference>
<dbReference type="PANTHER" id="PTHR11616:SF279">
    <property type="entry name" value="SODIUM-DEPENDENT SEROTONIN TRANSPORTER"/>
    <property type="match status" value="1"/>
</dbReference>
<evidence type="ECO:0000256" key="4">
    <source>
        <dbReference type="ARBA" id="ARBA00022847"/>
    </source>
</evidence>
<protein>
    <submittedName>
        <fullName evidence="10">Uncharacterized protein</fullName>
    </submittedName>
</protein>
<feature type="disulfide bond" evidence="7">
    <location>
        <begin position="29"/>
        <end position="38"/>
    </location>
</feature>
<dbReference type="GO" id="GO:0005335">
    <property type="term" value="F:serotonin:sodium:chloride symporter activity"/>
    <property type="evidence" value="ECO:0007669"/>
    <property type="project" value="TreeGrafter"/>
</dbReference>
<dbReference type="Proteomes" id="UP000887565">
    <property type="component" value="Unplaced"/>
</dbReference>
<evidence type="ECO:0000256" key="5">
    <source>
        <dbReference type="ARBA" id="ARBA00022989"/>
    </source>
</evidence>
<dbReference type="WBParaSite" id="nRc.2.0.1.t03643-RA">
    <property type="protein sequence ID" value="nRc.2.0.1.t03643-RA"/>
    <property type="gene ID" value="nRc.2.0.1.g03643"/>
</dbReference>